<evidence type="ECO:0000313" key="1">
    <source>
        <dbReference type="EMBL" id="ECV5352095.1"/>
    </source>
</evidence>
<proteinExistence type="predicted"/>
<dbReference type="Proteomes" id="UP000839888">
    <property type="component" value="Unassembled WGS sequence"/>
</dbReference>
<dbReference type="EMBL" id="AAKTLN010000030">
    <property type="protein sequence ID" value="ECV5352095.1"/>
    <property type="molecule type" value="Genomic_DNA"/>
</dbReference>
<gene>
    <name evidence="1" type="ORF">F2J48_21350</name>
</gene>
<accession>A0A610BY59</accession>
<protein>
    <submittedName>
        <fullName evidence="1">DUF2528 family protein</fullName>
    </submittedName>
</protein>
<reference evidence="1" key="1">
    <citation type="submission" date="2019-09" db="EMBL/GenBank/DDBJ databases">
        <authorList>
            <person name="Ashton P.M."/>
            <person name="Dallman T."/>
            <person name="Nair S."/>
            <person name="De Pinna E."/>
            <person name="Peters T."/>
            <person name="Grant K."/>
        </authorList>
    </citation>
    <scope>NUCLEOTIDE SEQUENCE [LARGE SCALE GENOMIC DNA]</scope>
    <source>
        <strain evidence="1">800692</strain>
    </source>
</reference>
<dbReference type="AlphaFoldDB" id="A0A610BY59"/>
<comment type="caution">
    <text evidence="1">The sequence shown here is derived from an EMBL/GenBank/DDBJ whole genome shotgun (WGS) entry which is preliminary data.</text>
</comment>
<name>A0A610BY59_SALET</name>
<organism evidence="1">
    <name type="scientific">Salmonella enterica subsp. enterica serovar Telelkebir</name>
    <dbReference type="NCBI Taxonomy" id="1967657"/>
    <lineage>
        <taxon>Bacteria</taxon>
        <taxon>Pseudomonadati</taxon>
        <taxon>Pseudomonadota</taxon>
        <taxon>Gammaproteobacteria</taxon>
        <taxon>Enterobacterales</taxon>
        <taxon>Enterobacteriaceae</taxon>
        <taxon>Salmonella</taxon>
    </lineage>
</organism>
<sequence>MKEMNNPKTFKVQWMGNEDKPSVTIEIEESIWTEEKAFKLVSDFHLAKSYLKSTEKNNSIDAALKLIACEMIYQTMVGNEVNNHLFRHLKKTVIP</sequence>